<gene>
    <name evidence="3" type="ORF">SUZIE_203455</name>
</gene>
<dbReference type="AlphaFoldDB" id="A0AA41NG35"/>
<name>A0AA41NG35_SCICA</name>
<dbReference type="Proteomes" id="UP001166674">
    <property type="component" value="Unassembled WGS sequence"/>
</dbReference>
<proteinExistence type="predicted"/>
<comment type="caution">
    <text evidence="3">The sequence shown here is derived from an EMBL/GenBank/DDBJ whole genome shotgun (WGS) entry which is preliminary data.</text>
</comment>
<sequence length="414" mass="46178">MFRRHPGRGPQQVAPKRCPGAGDRPRPQVLPKLPSPERRAGRCAGCKGCAGASGGSHASRAYSSWWQERDTKPRAGVGSPPSRLPRLHTVTSRATEDCAGLRTPLLPPLLSTERPRGCACRCPPPGRGQDPQRGVAEEDPLGALLGEFLPSRFREFLHQLQQKCAEQPEPQMSAAPRYQKCVFQPRRSSSQCHTCPLLSDLWLHSTQVPKAKAHNSSGEGLGYRRRCCPFRVRFADETLRDSTLRYLERRCAVPSNIKSRTTLLPALSDQVFGSIQKWLESLPKAVSPRAKEEARTSSWCWDCPRLFPQELQGYLSKDTSVKSRLPGPFIPRAPTQRQRGPLRTSLDTLNILDQESFLPNLVLQSILKRGHSKGYQLLLPSTVLQQAWRRMPTEPQSRGAPRPGSEKSVPLPHK</sequence>
<evidence type="ECO:0000313" key="4">
    <source>
        <dbReference type="Proteomes" id="UP001166674"/>
    </source>
</evidence>
<feature type="region of interest" description="Disordered" evidence="1">
    <location>
        <begin position="390"/>
        <end position="414"/>
    </location>
</feature>
<dbReference type="InterPro" id="IPR032756">
    <property type="entry name" value="DUF4685"/>
</dbReference>
<dbReference type="PANTHER" id="PTHR36865">
    <property type="entry name" value="RIKEN CDNA 1700001O22 GENE"/>
    <property type="match status" value="1"/>
</dbReference>
<protein>
    <recommendedName>
        <fullName evidence="2">DUF4685 domain-containing protein</fullName>
    </recommendedName>
</protein>
<keyword evidence="4" id="KW-1185">Reference proteome</keyword>
<feature type="domain" description="DUF4685" evidence="2">
    <location>
        <begin position="203"/>
        <end position="253"/>
    </location>
</feature>
<evidence type="ECO:0000256" key="1">
    <source>
        <dbReference type="SAM" id="MobiDB-lite"/>
    </source>
</evidence>
<accession>A0AA41NG35</accession>
<dbReference type="PANTHER" id="PTHR36865:SF1">
    <property type="entry name" value="RIKEN CDNA 1700001O22 GENE"/>
    <property type="match status" value="1"/>
</dbReference>
<dbReference type="Pfam" id="PF15737">
    <property type="entry name" value="DUF4685"/>
    <property type="match status" value="1"/>
</dbReference>
<evidence type="ECO:0000259" key="2">
    <source>
        <dbReference type="Pfam" id="PF15737"/>
    </source>
</evidence>
<organism evidence="3 4">
    <name type="scientific">Sciurus carolinensis</name>
    <name type="common">Eastern gray squirrel</name>
    <dbReference type="NCBI Taxonomy" id="30640"/>
    <lineage>
        <taxon>Eukaryota</taxon>
        <taxon>Metazoa</taxon>
        <taxon>Chordata</taxon>
        <taxon>Craniata</taxon>
        <taxon>Vertebrata</taxon>
        <taxon>Euteleostomi</taxon>
        <taxon>Mammalia</taxon>
        <taxon>Eutheria</taxon>
        <taxon>Euarchontoglires</taxon>
        <taxon>Glires</taxon>
        <taxon>Rodentia</taxon>
        <taxon>Sciuromorpha</taxon>
        <taxon>Sciuridae</taxon>
        <taxon>Sciurinae</taxon>
        <taxon>Sciurini</taxon>
        <taxon>Sciurus</taxon>
    </lineage>
</organism>
<reference evidence="3" key="1">
    <citation type="submission" date="2020-03" db="EMBL/GenBank/DDBJ databases">
        <title>Studies in the Genomics of Life Span.</title>
        <authorList>
            <person name="Glass D."/>
        </authorList>
    </citation>
    <scope>NUCLEOTIDE SEQUENCE</scope>
    <source>
        <strain evidence="3">SUZIE</strain>
        <tissue evidence="3">Muscle</tissue>
    </source>
</reference>
<dbReference type="EMBL" id="JAATJV010432500">
    <property type="protein sequence ID" value="MBZ3889538.1"/>
    <property type="molecule type" value="Genomic_DNA"/>
</dbReference>
<evidence type="ECO:0000313" key="3">
    <source>
        <dbReference type="EMBL" id="MBZ3889538.1"/>
    </source>
</evidence>
<feature type="region of interest" description="Disordered" evidence="1">
    <location>
        <begin position="1"/>
        <end position="43"/>
    </location>
</feature>